<reference evidence="1 2" key="2">
    <citation type="journal article" date="2022" name="Mol. Ecol. Resour.">
        <title>The genomes of chicory, endive, great burdock and yacon provide insights into Asteraceae paleo-polyploidization history and plant inulin production.</title>
        <authorList>
            <person name="Fan W."/>
            <person name="Wang S."/>
            <person name="Wang H."/>
            <person name="Wang A."/>
            <person name="Jiang F."/>
            <person name="Liu H."/>
            <person name="Zhao H."/>
            <person name="Xu D."/>
            <person name="Zhang Y."/>
        </authorList>
    </citation>
    <scope>NUCLEOTIDE SEQUENCE [LARGE SCALE GENOMIC DNA]</scope>
    <source>
        <strain evidence="2">cv. Yunnan</strain>
        <tissue evidence="1">Leaves</tissue>
    </source>
</reference>
<dbReference type="EMBL" id="CM042023">
    <property type="protein sequence ID" value="KAI3813023.1"/>
    <property type="molecule type" value="Genomic_DNA"/>
</dbReference>
<sequence length="68" mass="7604">MLTDCAIAGDMQKNNATLIEVIEEPPSEDRDKASKFLAEQIELTHIIVEFVQKLRDSISNNVKKLFGG</sequence>
<reference evidence="2" key="1">
    <citation type="journal article" date="2022" name="Mol. Ecol. Resour.">
        <title>The genomes of chicory, endive, great burdock and yacon provide insights into Asteraceae palaeo-polyploidization history and plant inulin production.</title>
        <authorList>
            <person name="Fan W."/>
            <person name="Wang S."/>
            <person name="Wang H."/>
            <person name="Wang A."/>
            <person name="Jiang F."/>
            <person name="Liu H."/>
            <person name="Zhao H."/>
            <person name="Xu D."/>
            <person name="Zhang Y."/>
        </authorList>
    </citation>
    <scope>NUCLEOTIDE SEQUENCE [LARGE SCALE GENOMIC DNA]</scope>
    <source>
        <strain evidence="2">cv. Yunnan</strain>
    </source>
</reference>
<comment type="caution">
    <text evidence="1">The sequence shown here is derived from an EMBL/GenBank/DDBJ whole genome shotgun (WGS) entry which is preliminary data.</text>
</comment>
<evidence type="ECO:0000313" key="2">
    <source>
        <dbReference type="Proteomes" id="UP001056120"/>
    </source>
</evidence>
<accession>A0ACB9IXT5</accession>
<keyword evidence="2" id="KW-1185">Reference proteome</keyword>
<name>A0ACB9IXT5_9ASTR</name>
<evidence type="ECO:0000313" key="1">
    <source>
        <dbReference type="EMBL" id="KAI3813023.1"/>
    </source>
</evidence>
<protein>
    <submittedName>
        <fullName evidence="1">Uncharacterized protein</fullName>
    </submittedName>
</protein>
<organism evidence="1 2">
    <name type="scientific">Smallanthus sonchifolius</name>
    <dbReference type="NCBI Taxonomy" id="185202"/>
    <lineage>
        <taxon>Eukaryota</taxon>
        <taxon>Viridiplantae</taxon>
        <taxon>Streptophyta</taxon>
        <taxon>Embryophyta</taxon>
        <taxon>Tracheophyta</taxon>
        <taxon>Spermatophyta</taxon>
        <taxon>Magnoliopsida</taxon>
        <taxon>eudicotyledons</taxon>
        <taxon>Gunneridae</taxon>
        <taxon>Pentapetalae</taxon>
        <taxon>asterids</taxon>
        <taxon>campanulids</taxon>
        <taxon>Asterales</taxon>
        <taxon>Asteraceae</taxon>
        <taxon>Asteroideae</taxon>
        <taxon>Heliantheae alliance</taxon>
        <taxon>Millerieae</taxon>
        <taxon>Smallanthus</taxon>
    </lineage>
</organism>
<dbReference type="Proteomes" id="UP001056120">
    <property type="component" value="Linkage Group LG06"/>
</dbReference>
<gene>
    <name evidence="1" type="ORF">L1987_17736</name>
</gene>
<proteinExistence type="predicted"/>